<evidence type="ECO:0000259" key="5">
    <source>
        <dbReference type="PROSITE" id="PS50089"/>
    </source>
</evidence>
<evidence type="ECO:0000256" key="3">
    <source>
        <dbReference type="PROSITE-ProRule" id="PRU00175"/>
    </source>
</evidence>
<keyword evidence="2" id="KW-0862">Zinc</keyword>
<organism evidence="6 7">
    <name type="scientific">Acropora cervicornis</name>
    <name type="common">Staghorn coral</name>
    <dbReference type="NCBI Taxonomy" id="6130"/>
    <lineage>
        <taxon>Eukaryota</taxon>
        <taxon>Metazoa</taxon>
        <taxon>Cnidaria</taxon>
        <taxon>Anthozoa</taxon>
        <taxon>Hexacorallia</taxon>
        <taxon>Scleractinia</taxon>
        <taxon>Astrocoeniina</taxon>
        <taxon>Acroporidae</taxon>
        <taxon>Acropora</taxon>
    </lineage>
</organism>
<dbReference type="Proteomes" id="UP001249851">
    <property type="component" value="Unassembled WGS sequence"/>
</dbReference>
<protein>
    <recommendedName>
        <fullName evidence="5">RING-type domain-containing protein</fullName>
    </recommendedName>
</protein>
<evidence type="ECO:0000313" key="6">
    <source>
        <dbReference type="EMBL" id="KAK2566045.1"/>
    </source>
</evidence>
<dbReference type="GO" id="GO:0008270">
    <property type="term" value="F:zinc ion binding"/>
    <property type="evidence" value="ECO:0007669"/>
    <property type="project" value="UniProtKB-KW"/>
</dbReference>
<name>A0AAD9V9S5_ACRCE</name>
<dbReference type="EMBL" id="JARQWQ010000018">
    <property type="protein sequence ID" value="KAK2566045.1"/>
    <property type="molecule type" value="Genomic_DNA"/>
</dbReference>
<keyword evidence="7" id="KW-1185">Reference proteome</keyword>
<evidence type="ECO:0000256" key="4">
    <source>
        <dbReference type="SAM" id="MobiDB-lite"/>
    </source>
</evidence>
<reference evidence="6" key="1">
    <citation type="journal article" date="2023" name="G3 (Bethesda)">
        <title>Whole genome assembly and annotation of the endangered Caribbean coral Acropora cervicornis.</title>
        <authorList>
            <person name="Selwyn J.D."/>
            <person name="Vollmer S.V."/>
        </authorList>
    </citation>
    <scope>NUCLEOTIDE SEQUENCE</scope>
    <source>
        <strain evidence="6">K2</strain>
    </source>
</reference>
<keyword evidence="1 3" id="KW-0863">Zinc-finger</keyword>
<evidence type="ECO:0000256" key="2">
    <source>
        <dbReference type="ARBA" id="ARBA00022833"/>
    </source>
</evidence>
<proteinExistence type="predicted"/>
<comment type="caution">
    <text evidence="6">The sequence shown here is derived from an EMBL/GenBank/DDBJ whole genome shotgun (WGS) entry which is preliminary data.</text>
</comment>
<dbReference type="PROSITE" id="PS50089">
    <property type="entry name" value="ZF_RING_2"/>
    <property type="match status" value="1"/>
</dbReference>
<gene>
    <name evidence="6" type="ORF">P5673_010371</name>
</gene>
<feature type="region of interest" description="Disordered" evidence="4">
    <location>
        <begin position="927"/>
        <end position="946"/>
    </location>
</feature>
<feature type="domain" description="RING-type" evidence="5">
    <location>
        <begin position="868"/>
        <end position="902"/>
    </location>
</feature>
<reference evidence="6" key="2">
    <citation type="journal article" date="2023" name="Science">
        <title>Genomic signatures of disease resistance in endangered staghorn corals.</title>
        <authorList>
            <person name="Vollmer S.V."/>
            <person name="Selwyn J.D."/>
            <person name="Despard B.A."/>
            <person name="Roesel C.L."/>
        </authorList>
    </citation>
    <scope>NUCLEOTIDE SEQUENCE</scope>
    <source>
        <strain evidence="6">K2</strain>
    </source>
</reference>
<feature type="compositionally biased region" description="Polar residues" evidence="4">
    <location>
        <begin position="927"/>
        <end position="936"/>
    </location>
</feature>
<dbReference type="InterPro" id="IPR001841">
    <property type="entry name" value="Znf_RING"/>
</dbReference>
<keyword evidence="1 3" id="KW-0479">Metal-binding</keyword>
<dbReference type="CDD" id="cd16448">
    <property type="entry name" value="RING-H2"/>
    <property type="match status" value="1"/>
</dbReference>
<accession>A0AAD9V9S5</accession>
<evidence type="ECO:0000256" key="1">
    <source>
        <dbReference type="ARBA" id="ARBA00022771"/>
    </source>
</evidence>
<evidence type="ECO:0000313" key="7">
    <source>
        <dbReference type="Proteomes" id="UP001249851"/>
    </source>
</evidence>
<sequence>MGGQKESMLSVSYCEFENNEEKKAEFEAKLLIPYKGVHSVSPTFYYRNNLSESERKTIISGPFTTCRGGDSLNLNKPYPTTLLLEPFYKLTDNSTMQHWLLERYKEYLLLDMEKLEFLQELHTEAHCGGGAVYLGIYDVGNRATEKISQLQVRNRTYDFRNVAKEPPLRVSTGAFRKTLNNNYQKQFVDMNLSQRGRKVIKKTQKSNRGMSDTDSGRTREMIVIPRENLIEMEEKLKTLSERCDMKKEIDMVRKIYNAIVINKQETVYDPDSQTCNPLQIDHALYLRSNQINQEGIETEHIMGHTLARRTVNNVVNTLSESHLKSFEDFIIEAAERKWLIVLIVDDFTSIYTKKSPEKDQSSEAKTMCTIVVKAYKEIPAIAVEQAIHIHDQNGIDIDSCQRLITSASCMHNISNSYASVMPDWLTESFFSPELERQRINIHQYCDNDNVRTMRKMDDLHLLDFIELRLKSKTDFDAAYDVIMSTGVAAYMKKFLVFQPGDWPCQFYSRQIIYESLKKYISSQPVPKTTLNEHDNVLTDHSCYSFPLPTSTAENPLDNSLLQNTSQPSILSVVPTIGPLHISLNSREHVVNSYHSFFKTVYETIFPRSKLADNPKPWRIRLILEIVYGGWTLIRQTVMRKFLKFKDVEYGTLYNLLDNYIPLVLSIYSISFKLNNFSEYFRAMIRIWITFTCLQRRHYNKAPLIWINMCSHWGKNAPQLYNLLTNYITIFDEYPVENTHSILRSQTKVSDTANELRKKAKSIFQSKDKQSHFRSFFTTSKQFSFSHNQLRFLKVRCAQVLSSMFSKISQSPGQSLFSSKNKSNRCALTHVTLPTMSGSNNSMRTIVLPLGYHGEIKPDQAKQCDLPACNISTQDKDWTLLHGCFHSFHNECLNGSTSCPLCKDFLKEKVKDLGEIAKKAILNPASTTHAPETQMNDSGEVLTDDSPNEISGLREIESEVFDSIIRQLNDELSNLNPATQPFTNSNQRPINCTSAPSPNKAPPHCRKCYHPVRGHKRLNNNTLVKCNFCENKICSVSSDTSFSKCPCSWHRANQGNQSTCSSQSATSARPDTVRISVTKKLHLDVTEWLMPSYICQSSVGGGLSGSNACTLIAVLAGQHFLEETLPIPKQLQDLNCVIPLYINLMMKGNQIYQSFQLPAQQPNLEVRQVLQQHNNEQFQNLEIIEDLGFFSVQDLHDHITQHHHQHPRFAAVLIVPPDKSMVLCFDHTTISLFESHRHELQGGLIATSSSGNINNFIRYLAGMVMRDWGAQLQGSNMAILGLK</sequence>